<comment type="caution">
    <text evidence="1">The sequence shown here is derived from an EMBL/GenBank/DDBJ whole genome shotgun (WGS) entry which is preliminary data.</text>
</comment>
<accession>A0A8J2PE37</accession>
<dbReference type="EMBL" id="CAJVCH010536889">
    <property type="protein sequence ID" value="CAG7825597.1"/>
    <property type="molecule type" value="Genomic_DNA"/>
</dbReference>
<feature type="non-terminal residue" evidence="1">
    <location>
        <position position="1"/>
    </location>
</feature>
<proteinExistence type="predicted"/>
<dbReference type="AlphaFoldDB" id="A0A8J2PE37"/>
<feature type="non-terminal residue" evidence="1">
    <location>
        <position position="132"/>
    </location>
</feature>
<protein>
    <submittedName>
        <fullName evidence="1">Uncharacterized protein</fullName>
    </submittedName>
</protein>
<organism evidence="1 2">
    <name type="scientific">Allacma fusca</name>
    <dbReference type="NCBI Taxonomy" id="39272"/>
    <lineage>
        <taxon>Eukaryota</taxon>
        <taxon>Metazoa</taxon>
        <taxon>Ecdysozoa</taxon>
        <taxon>Arthropoda</taxon>
        <taxon>Hexapoda</taxon>
        <taxon>Collembola</taxon>
        <taxon>Symphypleona</taxon>
        <taxon>Sminthuridae</taxon>
        <taxon>Allacma</taxon>
    </lineage>
</organism>
<reference evidence="1" key="1">
    <citation type="submission" date="2021-06" db="EMBL/GenBank/DDBJ databases">
        <authorList>
            <person name="Hodson N. C."/>
            <person name="Mongue J. A."/>
            <person name="Jaron S. K."/>
        </authorList>
    </citation>
    <scope>NUCLEOTIDE SEQUENCE</scope>
</reference>
<name>A0A8J2PE37_9HEXA</name>
<evidence type="ECO:0000313" key="1">
    <source>
        <dbReference type="EMBL" id="CAG7825597.1"/>
    </source>
</evidence>
<keyword evidence="2" id="KW-1185">Reference proteome</keyword>
<dbReference type="Proteomes" id="UP000708208">
    <property type="component" value="Unassembled WGS sequence"/>
</dbReference>
<gene>
    <name evidence="1" type="ORF">AFUS01_LOCUS35700</name>
</gene>
<evidence type="ECO:0000313" key="2">
    <source>
        <dbReference type="Proteomes" id="UP000708208"/>
    </source>
</evidence>
<sequence length="132" mass="14960">SHFIEISSALSEVSFPGEISNKDLDRAMYGIWSFQYDFNLTVHDISSGFVNGIDTSNVLNVKDCYRIGRHSVSVNYITIGTQWLQYALYLVQNSTDDSIGHEEVEDAIAMTQVLENYLDLKQWRVCNGVAQQ</sequence>